<reference evidence="10" key="1">
    <citation type="submission" date="2016-02" db="EMBL/GenBank/DDBJ databases">
        <authorList>
            <person name="Holder M.E."/>
            <person name="Ajami N.J."/>
            <person name="Petrosino J.F."/>
        </authorList>
    </citation>
    <scope>NUCLEOTIDE SEQUENCE [LARGE SCALE GENOMIC DNA]</scope>
    <source>
        <strain evidence="10">DSM 12838</strain>
    </source>
</reference>
<dbReference type="KEGG" id="doa:AXF15_06900"/>
<dbReference type="GO" id="GO:0004673">
    <property type="term" value="F:protein histidine kinase activity"/>
    <property type="evidence" value="ECO:0007669"/>
    <property type="project" value="UniProtKB-EC"/>
</dbReference>
<dbReference type="PROSITE" id="PS50109">
    <property type="entry name" value="HIS_KIN"/>
    <property type="match status" value="1"/>
</dbReference>
<evidence type="ECO:0000256" key="7">
    <source>
        <dbReference type="ARBA" id="ARBA00023012"/>
    </source>
</evidence>
<keyword evidence="6" id="KW-0067">ATP-binding</keyword>
<feature type="domain" description="Histidine kinase" evidence="8">
    <location>
        <begin position="266"/>
        <end position="423"/>
    </location>
</feature>
<dbReference type="InterPro" id="IPR036890">
    <property type="entry name" value="HATPase_C_sf"/>
</dbReference>
<evidence type="ECO:0000256" key="1">
    <source>
        <dbReference type="ARBA" id="ARBA00000085"/>
    </source>
</evidence>
<sequence>MYLPAQQRVRSDIKDRLKRLDRAPDPDAALGIFLDLNLEYDSLRDFKSLCVLIPDECLSAPASLYLRNRKGNLILRRTTLPHEPAPLWADYPPPGPVFRKDAGIFPLRDSSNPDISGLLCLHRPLSGREEEFFSGYARRAGRILALRQTELENRQRLTFINTLMRDIGHNIIVPNMQFKLLFSRMEERLRDMEDKVNALAPAKSNAPDLSTRRALPLLLRDLRNQLDTIARRFHQSSLFLESLLRREHFEKGNYHLRLRPCHVGRQLLEPQLERFRPLLRDQGIEIIDSRPAGEVLVEADPGLISQVLANLLANAAKYTQATRTAEGLPGKTLRCGWDFSDSALGKDRPGVRIFVSTSGLPVPPEDIPHLFDARFRSAATRPAEGSGHGLFFVRQIVELHRGRIDYSHADRMNTFSITLPSPLATEEGGLTCSR</sequence>
<keyword evidence="5" id="KW-0418">Kinase</keyword>
<dbReference type="GO" id="GO:0030295">
    <property type="term" value="F:protein kinase activator activity"/>
    <property type="evidence" value="ECO:0007669"/>
    <property type="project" value="TreeGrafter"/>
</dbReference>
<comment type="catalytic activity">
    <reaction evidence="1">
        <text>ATP + protein L-histidine = ADP + protein N-phospho-L-histidine.</text>
        <dbReference type="EC" id="2.7.13.3"/>
    </reaction>
</comment>
<dbReference type="InterPro" id="IPR003594">
    <property type="entry name" value="HATPase_dom"/>
</dbReference>
<evidence type="ECO:0000313" key="9">
    <source>
        <dbReference type="EMBL" id="AMD92859.1"/>
    </source>
</evidence>
<evidence type="ECO:0000256" key="5">
    <source>
        <dbReference type="ARBA" id="ARBA00022777"/>
    </source>
</evidence>
<dbReference type="InterPro" id="IPR005467">
    <property type="entry name" value="His_kinase_dom"/>
</dbReference>
<dbReference type="Pfam" id="PF02518">
    <property type="entry name" value="HATPase_c"/>
    <property type="match status" value="1"/>
</dbReference>
<gene>
    <name evidence="9" type="ORF">AXF15_06900</name>
</gene>
<dbReference type="STRING" id="888061.AXF15_06900"/>
<evidence type="ECO:0000259" key="8">
    <source>
        <dbReference type="PROSITE" id="PS50109"/>
    </source>
</evidence>
<protein>
    <recommendedName>
        <fullName evidence="2">histidine kinase</fullName>
        <ecNumber evidence="2">2.7.13.3</ecNumber>
    </recommendedName>
</protein>
<dbReference type="PANTHER" id="PTHR42878">
    <property type="entry name" value="TWO-COMPONENT HISTIDINE KINASE"/>
    <property type="match status" value="1"/>
</dbReference>
<evidence type="ECO:0000313" key="10">
    <source>
        <dbReference type="Proteomes" id="UP000063964"/>
    </source>
</evidence>
<dbReference type="GO" id="GO:0007234">
    <property type="term" value="P:osmosensory signaling via phosphorelay pathway"/>
    <property type="evidence" value="ECO:0007669"/>
    <property type="project" value="TreeGrafter"/>
</dbReference>
<dbReference type="GO" id="GO:0000156">
    <property type="term" value="F:phosphorelay response regulator activity"/>
    <property type="evidence" value="ECO:0007669"/>
    <property type="project" value="TreeGrafter"/>
</dbReference>
<dbReference type="Proteomes" id="UP000063964">
    <property type="component" value="Chromosome"/>
</dbReference>
<dbReference type="SMART" id="SM00387">
    <property type="entry name" value="HATPase_c"/>
    <property type="match status" value="1"/>
</dbReference>
<dbReference type="PRINTS" id="PR00344">
    <property type="entry name" value="BCTRLSENSOR"/>
</dbReference>
<dbReference type="GO" id="GO:0005524">
    <property type="term" value="F:ATP binding"/>
    <property type="evidence" value="ECO:0007669"/>
    <property type="project" value="UniProtKB-KW"/>
</dbReference>
<dbReference type="InterPro" id="IPR004358">
    <property type="entry name" value="Sig_transdc_His_kin-like_C"/>
</dbReference>
<proteinExistence type="predicted"/>
<keyword evidence="4" id="KW-0547">Nucleotide-binding</keyword>
<evidence type="ECO:0000256" key="3">
    <source>
        <dbReference type="ARBA" id="ARBA00022679"/>
    </source>
</evidence>
<accession>A0A0X8JQ46</accession>
<organism evidence="9 10">
    <name type="scientific">Desulfomicrobium orale DSM 12838</name>
    <dbReference type="NCBI Taxonomy" id="888061"/>
    <lineage>
        <taxon>Bacteria</taxon>
        <taxon>Pseudomonadati</taxon>
        <taxon>Thermodesulfobacteriota</taxon>
        <taxon>Desulfovibrionia</taxon>
        <taxon>Desulfovibrionales</taxon>
        <taxon>Desulfomicrobiaceae</taxon>
        <taxon>Desulfomicrobium</taxon>
    </lineage>
</organism>
<dbReference type="RefSeq" id="WP_066605188.1">
    <property type="nucleotide sequence ID" value="NZ_CP014230.1"/>
</dbReference>
<keyword evidence="10" id="KW-1185">Reference proteome</keyword>
<evidence type="ECO:0000256" key="2">
    <source>
        <dbReference type="ARBA" id="ARBA00012438"/>
    </source>
</evidence>
<dbReference type="EC" id="2.7.13.3" evidence="2"/>
<keyword evidence="3" id="KW-0808">Transferase</keyword>
<dbReference type="EMBL" id="CP014230">
    <property type="protein sequence ID" value="AMD92859.1"/>
    <property type="molecule type" value="Genomic_DNA"/>
</dbReference>
<keyword evidence="7" id="KW-0902">Two-component regulatory system</keyword>
<dbReference type="AlphaFoldDB" id="A0A0X8JQ46"/>
<dbReference type="Gene3D" id="3.30.565.10">
    <property type="entry name" value="Histidine kinase-like ATPase, C-terminal domain"/>
    <property type="match status" value="1"/>
</dbReference>
<evidence type="ECO:0000256" key="4">
    <source>
        <dbReference type="ARBA" id="ARBA00022741"/>
    </source>
</evidence>
<name>A0A0X8JQ46_9BACT</name>
<evidence type="ECO:0000256" key="6">
    <source>
        <dbReference type="ARBA" id="ARBA00022840"/>
    </source>
</evidence>
<dbReference type="SUPFAM" id="SSF55874">
    <property type="entry name" value="ATPase domain of HSP90 chaperone/DNA topoisomerase II/histidine kinase"/>
    <property type="match status" value="1"/>
</dbReference>
<dbReference type="InterPro" id="IPR050351">
    <property type="entry name" value="BphY/WalK/GraS-like"/>
</dbReference>
<dbReference type="PANTHER" id="PTHR42878:SF7">
    <property type="entry name" value="SENSOR HISTIDINE KINASE GLRK"/>
    <property type="match status" value="1"/>
</dbReference>
<dbReference type="OrthoDB" id="5469178at2"/>